<dbReference type="HOGENOM" id="CLU_048955_2_0_1"/>
<evidence type="ECO:0000256" key="1">
    <source>
        <dbReference type="ARBA" id="ARBA00009885"/>
    </source>
</evidence>
<evidence type="ECO:0000256" key="2">
    <source>
        <dbReference type="SAM" id="MobiDB-lite"/>
    </source>
</evidence>
<gene>
    <name evidence="3" type="ORF">Moror_17856</name>
</gene>
<evidence type="ECO:0000313" key="3">
    <source>
        <dbReference type="EMBL" id="ESK97291.1"/>
    </source>
</evidence>
<keyword evidence="4" id="KW-1185">Reference proteome</keyword>
<dbReference type="GO" id="GO:0005634">
    <property type="term" value="C:nucleus"/>
    <property type="evidence" value="ECO:0007669"/>
    <property type="project" value="TreeGrafter"/>
</dbReference>
<reference evidence="3 4" key="1">
    <citation type="journal article" date="2014" name="BMC Genomics">
        <title>Genome and secretome analysis of the hemibiotrophic fungal pathogen, Moniliophthora roreri, which causes frosty pod rot disease of cacao: mechanisms of the biotrophic and necrotrophic phases.</title>
        <authorList>
            <person name="Meinhardt L.W."/>
            <person name="Costa G.G.L."/>
            <person name="Thomazella D.P.T."/>
            <person name="Teixeira P.J.P.L."/>
            <person name="Carazzolle M.F."/>
            <person name="Schuster S.C."/>
            <person name="Carlson J.E."/>
            <person name="Guiltinan M.J."/>
            <person name="Mieczkowski P."/>
            <person name="Farmer A."/>
            <person name="Ramaraj T."/>
            <person name="Crozier J."/>
            <person name="Davis R.E."/>
            <person name="Shao J."/>
            <person name="Melnick R.L."/>
            <person name="Pereira G.A.G."/>
            <person name="Bailey B.A."/>
        </authorList>
    </citation>
    <scope>NUCLEOTIDE SEQUENCE [LARGE SCALE GENOMIC DNA]</scope>
    <source>
        <strain evidence="3 4">MCA 2997</strain>
    </source>
</reference>
<evidence type="ECO:0000313" key="4">
    <source>
        <dbReference type="Proteomes" id="UP000017559"/>
    </source>
</evidence>
<proteinExistence type="inferred from homology"/>
<feature type="compositionally biased region" description="Basic and acidic residues" evidence="2">
    <location>
        <begin position="248"/>
        <end position="259"/>
    </location>
</feature>
<feature type="compositionally biased region" description="Polar residues" evidence="2">
    <location>
        <begin position="210"/>
        <end position="227"/>
    </location>
</feature>
<feature type="region of interest" description="Disordered" evidence="2">
    <location>
        <begin position="180"/>
        <end position="259"/>
    </location>
</feature>
<comment type="caution">
    <text evidence="3">The sequence shown here is derived from an EMBL/GenBank/DDBJ whole genome shotgun (WGS) entry which is preliminary data.</text>
</comment>
<protein>
    <recommendedName>
        <fullName evidence="5">Replication termination factor 2</fullName>
    </recommendedName>
</protein>
<name>V2XWP7_MONRO</name>
<dbReference type="Pfam" id="PF04641">
    <property type="entry name" value="Rtf2"/>
    <property type="match status" value="1"/>
</dbReference>
<dbReference type="EMBL" id="AWSO01000028">
    <property type="protein sequence ID" value="ESK97291.1"/>
    <property type="molecule type" value="Genomic_DNA"/>
</dbReference>
<organism evidence="3 4">
    <name type="scientific">Moniliophthora roreri (strain MCA 2997)</name>
    <name type="common">Cocoa frosty pod rot fungus</name>
    <name type="synonym">Crinipellis roreri</name>
    <dbReference type="NCBI Taxonomy" id="1381753"/>
    <lineage>
        <taxon>Eukaryota</taxon>
        <taxon>Fungi</taxon>
        <taxon>Dikarya</taxon>
        <taxon>Basidiomycota</taxon>
        <taxon>Agaricomycotina</taxon>
        <taxon>Agaricomycetes</taxon>
        <taxon>Agaricomycetidae</taxon>
        <taxon>Agaricales</taxon>
        <taxon>Marasmiineae</taxon>
        <taxon>Marasmiaceae</taxon>
        <taxon>Moniliophthora</taxon>
    </lineage>
</organism>
<dbReference type="CDD" id="cd16653">
    <property type="entry name" value="RING-like_Rtf2"/>
    <property type="match status" value="1"/>
</dbReference>
<dbReference type="InterPro" id="IPR027799">
    <property type="entry name" value="Rtf2_RING-finger"/>
</dbReference>
<dbReference type="Proteomes" id="UP000017559">
    <property type="component" value="Unassembled WGS sequence"/>
</dbReference>
<dbReference type="OrthoDB" id="247013at2759"/>
<accession>V2XWP7</accession>
<comment type="similarity">
    <text evidence="1">Belongs to the rtf2 family.</text>
</comment>
<dbReference type="AlphaFoldDB" id="V2XWP7"/>
<dbReference type="PANTHER" id="PTHR12775:SF0">
    <property type="entry name" value="REPLICATION TERMINATION FACTOR 2"/>
    <property type="match status" value="1"/>
</dbReference>
<dbReference type="KEGG" id="mrr:Moror_17856"/>
<dbReference type="InterPro" id="IPR006735">
    <property type="entry name" value="Rtf2"/>
</dbReference>
<dbReference type="PANTHER" id="PTHR12775">
    <property type="entry name" value="PROTEIN C20ORF43 HOMOLOG"/>
    <property type="match status" value="1"/>
</dbReference>
<evidence type="ECO:0008006" key="5">
    <source>
        <dbReference type="Google" id="ProtNLM"/>
    </source>
</evidence>
<sequence>MTEEVFQIASRANQRLGVNLKAKQADKANQNRARWFFCALYKHLQRSLQEQMVSCALGKFYNQDTILEYLLDKSTYGDGESVCGQMRSLKDVKTLNLAQNPTSASDSTERAQFVCSLTLKEMNGSQSFIYISACGCAFSQAGLKTISASSSLKEGQDSPEPNLREMNMREAMKRRQLLELIKLKKPKKRKNGEEEPEPASKKTKPLPAPSTHTSIAATSRAVTSSQAMEKAKRKANMSALSSRSTGMGRRDIYGEGYIH</sequence>
<dbReference type="GO" id="GO:0006274">
    <property type="term" value="P:DNA replication termination"/>
    <property type="evidence" value="ECO:0007669"/>
    <property type="project" value="TreeGrafter"/>
</dbReference>